<feature type="domain" description="RES" evidence="1">
    <location>
        <begin position="13"/>
        <end position="140"/>
    </location>
</feature>
<accession>A0ABS1E185</accession>
<dbReference type="Pfam" id="PF08808">
    <property type="entry name" value="RES"/>
    <property type="match status" value="1"/>
</dbReference>
<dbReference type="SMART" id="SM00953">
    <property type="entry name" value="RES"/>
    <property type="match status" value="1"/>
</dbReference>
<dbReference type="Proteomes" id="UP000738126">
    <property type="component" value="Unassembled WGS sequence"/>
</dbReference>
<evidence type="ECO:0000259" key="1">
    <source>
        <dbReference type="SMART" id="SM00953"/>
    </source>
</evidence>
<sequence length="157" mass="17414">MWRVVLPRRAEQALSGEGARRFGGRWNHPGQAAVYTSTTLSLAVLEWLAHVDPGDAPPELVAIAYELPADEPITRLELGDLPENWRTYPVAETVRRLGADWLNTGETVALVAPSAIIPVAEERNIVLNPEHTSMTRLSQVWHERITVDPRLVGAEKP</sequence>
<reference evidence="2 3" key="1">
    <citation type="journal article" date="2020" name="Microorganisms">
        <title>Osmotic Adaptation and Compatible Solute Biosynthesis of Phototrophic Bacteria as Revealed from Genome Analyses.</title>
        <authorList>
            <person name="Imhoff J.F."/>
            <person name="Rahn T."/>
            <person name="Kunzel S."/>
            <person name="Keller A."/>
            <person name="Neulinger S.C."/>
        </authorList>
    </citation>
    <scope>NUCLEOTIDE SEQUENCE [LARGE SCALE GENOMIC DNA]</scope>
    <source>
        <strain evidence="2 3">DSM 15116</strain>
    </source>
</reference>
<gene>
    <name evidence="2" type="ORF">CKO13_00220</name>
</gene>
<evidence type="ECO:0000313" key="3">
    <source>
        <dbReference type="Proteomes" id="UP000738126"/>
    </source>
</evidence>
<keyword evidence="3" id="KW-1185">Reference proteome</keyword>
<dbReference type="InterPro" id="IPR014914">
    <property type="entry name" value="RES_dom"/>
</dbReference>
<dbReference type="EMBL" id="NRSH01000001">
    <property type="protein sequence ID" value="MBK1725476.1"/>
    <property type="molecule type" value="Genomic_DNA"/>
</dbReference>
<protein>
    <recommendedName>
        <fullName evidence="1">RES domain-containing protein</fullName>
    </recommendedName>
</protein>
<proteinExistence type="predicted"/>
<evidence type="ECO:0000313" key="2">
    <source>
        <dbReference type="EMBL" id="MBK1725476.1"/>
    </source>
</evidence>
<comment type="caution">
    <text evidence="2">The sequence shown here is derived from an EMBL/GenBank/DDBJ whole genome shotgun (WGS) entry which is preliminary data.</text>
</comment>
<organism evidence="2 3">
    <name type="scientific">Halorhodospira neutriphila</name>
    <dbReference type="NCBI Taxonomy" id="168379"/>
    <lineage>
        <taxon>Bacteria</taxon>
        <taxon>Pseudomonadati</taxon>
        <taxon>Pseudomonadota</taxon>
        <taxon>Gammaproteobacteria</taxon>
        <taxon>Chromatiales</taxon>
        <taxon>Ectothiorhodospiraceae</taxon>
        <taxon>Halorhodospira</taxon>
    </lineage>
</organism>
<name>A0ABS1E185_9GAMM</name>